<proteinExistence type="predicted"/>
<gene>
    <name evidence="1" type="ORF">H1011_02060</name>
</gene>
<organism evidence="1 2">
    <name type="scientific">Candidatus Undinarchaeum marinum</name>
    <dbReference type="NCBI Taxonomy" id="2756141"/>
    <lineage>
        <taxon>Archaea</taxon>
        <taxon>Candidatus Undinarchaeota</taxon>
        <taxon>Candidatus Undinarchaeia</taxon>
        <taxon>Candidatus Undinarchaeales</taxon>
        <taxon>Candidatus Undinarchaeaceae</taxon>
        <taxon>Candidatus Undinarchaeum</taxon>
    </lineage>
</organism>
<accession>A0A832XHL0</accession>
<name>A0A832XHL0_9ARCH</name>
<dbReference type="EMBL" id="DVAD01000012">
    <property type="protein sequence ID" value="HIJ99585.1"/>
    <property type="molecule type" value="Genomic_DNA"/>
</dbReference>
<dbReference type="Proteomes" id="UP000604391">
    <property type="component" value="Unassembled WGS sequence"/>
</dbReference>
<keyword evidence="2" id="KW-1185">Reference proteome</keyword>
<evidence type="ECO:0000313" key="2">
    <source>
        <dbReference type="Proteomes" id="UP000604391"/>
    </source>
</evidence>
<sequence length="158" mass="17515">MVIAPKVKLELKRTLHQVFEPKKGRVEVQILSDLEPITKDIINTVADVVRNADKGTDIEDMTEEVQKVAEEKVNSGSWNLYGTVVAVGDLLQNGNSLKGLEKDQQAKVRILLGDVIGATMAEIVESLDRLEGAAGIESRTIINRVKNYYSKKWVARSL</sequence>
<evidence type="ECO:0000313" key="1">
    <source>
        <dbReference type="EMBL" id="HIJ99585.1"/>
    </source>
</evidence>
<reference evidence="1 2" key="1">
    <citation type="journal article" name="Nat. Commun.">
        <title>Undinarchaeota illuminate DPANN phylogeny and the impact of gene transfer on archaeal evolution.</title>
        <authorList>
            <person name="Dombrowski N."/>
            <person name="Williams T.A."/>
            <person name="Sun J."/>
            <person name="Woodcroft B.J."/>
            <person name="Lee J.H."/>
            <person name="Minh B.Q."/>
            <person name="Rinke C."/>
            <person name="Spang A."/>
        </authorList>
    </citation>
    <scope>NUCLEOTIDE SEQUENCE [LARGE SCALE GENOMIC DNA]</scope>
    <source>
        <strain evidence="1">MAG_bin17</strain>
    </source>
</reference>
<protein>
    <submittedName>
        <fullName evidence="1">Uncharacterized protein</fullName>
    </submittedName>
</protein>
<comment type="caution">
    <text evidence="1">The sequence shown here is derived from an EMBL/GenBank/DDBJ whole genome shotgun (WGS) entry which is preliminary data.</text>
</comment>
<dbReference type="AlphaFoldDB" id="A0A832XHL0"/>